<organism evidence="3 4">
    <name type="scientific">Larkinella terrae</name>
    <dbReference type="NCBI Taxonomy" id="2025311"/>
    <lineage>
        <taxon>Bacteria</taxon>
        <taxon>Pseudomonadati</taxon>
        <taxon>Bacteroidota</taxon>
        <taxon>Cytophagia</taxon>
        <taxon>Cytophagales</taxon>
        <taxon>Spirosomataceae</taxon>
        <taxon>Larkinella</taxon>
    </lineage>
</organism>
<feature type="compositionally biased region" description="Polar residues" evidence="1">
    <location>
        <begin position="1"/>
        <end position="10"/>
    </location>
</feature>
<evidence type="ECO:0000256" key="1">
    <source>
        <dbReference type="SAM" id="MobiDB-lite"/>
    </source>
</evidence>
<evidence type="ECO:0000256" key="2">
    <source>
        <dbReference type="SAM" id="Phobius"/>
    </source>
</evidence>
<keyword evidence="2" id="KW-1133">Transmembrane helix</keyword>
<dbReference type="OrthoDB" id="966184at2"/>
<sequence>MNEQTNSGLSGPNDHVPASEPGKSPWPVKTIRLTPDSWRGVPEQTLVLPRTIPGECSYLILKIDSQDHHIPLTLRSDAPVYFQLAADLRSTFKAHLTFNFSPEQSQVYLRYSPDWAECHIGNLTAQTADSKTTITLFGQSTRKWTSKRWIVAPVLLLLVGLAYLFSSKPSDLVAALEKKSAEPDPVIPTTPVRILPRKPSLAQTKPSEPLPLPAPAPVKPDSLLVSEEKAKPQPVSPAVEPRQVSNEKKVKKETPGEKAQLSFQPVVPAKSANSDTGESDLERELNRKPRH</sequence>
<dbReference type="Proteomes" id="UP000441754">
    <property type="component" value="Unassembled WGS sequence"/>
</dbReference>
<dbReference type="AlphaFoldDB" id="A0A7K0ERS2"/>
<evidence type="ECO:0000313" key="4">
    <source>
        <dbReference type="Proteomes" id="UP000441754"/>
    </source>
</evidence>
<feature type="compositionally biased region" description="Basic and acidic residues" evidence="1">
    <location>
        <begin position="245"/>
        <end position="256"/>
    </location>
</feature>
<feature type="region of interest" description="Disordered" evidence="1">
    <location>
        <begin position="185"/>
        <end position="291"/>
    </location>
</feature>
<reference evidence="3 4" key="1">
    <citation type="journal article" date="2018" name="Antonie Van Leeuwenhoek">
        <title>Larkinella terrae sp. nov., isolated from soil on Jeju Island, South Korea.</title>
        <authorList>
            <person name="Ten L.N."/>
            <person name="Jeon J."/>
            <person name="Park S.J."/>
            <person name="Park S."/>
            <person name="Lee S.Y."/>
            <person name="Kim M.K."/>
            <person name="Jung H.Y."/>
        </authorList>
    </citation>
    <scope>NUCLEOTIDE SEQUENCE [LARGE SCALE GENOMIC DNA]</scope>
    <source>
        <strain evidence="3 4">KCTC 52001</strain>
    </source>
</reference>
<feature type="compositionally biased region" description="Basic and acidic residues" evidence="1">
    <location>
        <begin position="280"/>
        <end position="291"/>
    </location>
</feature>
<evidence type="ECO:0000313" key="3">
    <source>
        <dbReference type="EMBL" id="MRS64459.1"/>
    </source>
</evidence>
<feature type="transmembrane region" description="Helical" evidence="2">
    <location>
        <begin position="149"/>
        <end position="166"/>
    </location>
</feature>
<feature type="region of interest" description="Disordered" evidence="1">
    <location>
        <begin position="1"/>
        <end position="28"/>
    </location>
</feature>
<keyword evidence="4" id="KW-1185">Reference proteome</keyword>
<gene>
    <name evidence="3" type="ORF">GJJ30_24380</name>
</gene>
<name>A0A7K0ERS2_9BACT</name>
<dbReference type="EMBL" id="WJXZ01000014">
    <property type="protein sequence ID" value="MRS64459.1"/>
    <property type="molecule type" value="Genomic_DNA"/>
</dbReference>
<comment type="caution">
    <text evidence="3">The sequence shown here is derived from an EMBL/GenBank/DDBJ whole genome shotgun (WGS) entry which is preliminary data.</text>
</comment>
<proteinExistence type="predicted"/>
<protein>
    <submittedName>
        <fullName evidence="3">Uncharacterized protein</fullName>
    </submittedName>
</protein>
<accession>A0A7K0ERS2</accession>
<keyword evidence="2" id="KW-0472">Membrane</keyword>
<dbReference type="RefSeq" id="WP_154177798.1">
    <property type="nucleotide sequence ID" value="NZ_WJXZ01000014.1"/>
</dbReference>
<feature type="compositionally biased region" description="Pro residues" evidence="1">
    <location>
        <begin position="208"/>
        <end position="218"/>
    </location>
</feature>
<keyword evidence="2" id="KW-0812">Transmembrane</keyword>